<dbReference type="NCBIfam" id="TIGR02937">
    <property type="entry name" value="sigma70-ECF"/>
    <property type="match status" value="1"/>
</dbReference>
<dbReference type="Gene3D" id="1.10.1740.10">
    <property type="match status" value="1"/>
</dbReference>
<dbReference type="RefSeq" id="WP_139604308.1">
    <property type="nucleotide sequence ID" value="NZ_VDCQ01000032.1"/>
</dbReference>
<keyword evidence="5" id="KW-0804">Transcription</keyword>
<feature type="domain" description="RNA polymerase sigma-70 region 2" evidence="6">
    <location>
        <begin position="24"/>
        <end position="95"/>
    </location>
</feature>
<gene>
    <name evidence="8" type="ORF">FE784_21565</name>
</gene>
<name>A0A5C4T597_9BACL</name>
<sequence length="194" mass="22875">MRQYSDEQLMRMIIEKHGGALEEMYDRYAKLVYSFAMKTCKDTQDAQFAKEIVQLVFTRLWTTEIGYDSQRGLFVNWLLTITRNIAIDQLRKQKKHAAVVPFEPSVWERLPDHLQLQPEEIVSRKWLKQRIEQAYRYLSDSQTSLIQAFYWEGYTLSEIADRNGEPLGTVKSRLHQTLKILRKHMKSAGEEGSE</sequence>
<evidence type="ECO:0000256" key="4">
    <source>
        <dbReference type="ARBA" id="ARBA00023125"/>
    </source>
</evidence>
<dbReference type="GO" id="GO:0003677">
    <property type="term" value="F:DNA binding"/>
    <property type="evidence" value="ECO:0007669"/>
    <property type="project" value="UniProtKB-KW"/>
</dbReference>
<keyword evidence="3" id="KW-0731">Sigma factor</keyword>
<dbReference type="Gene3D" id="1.10.10.10">
    <property type="entry name" value="Winged helix-like DNA-binding domain superfamily/Winged helix DNA-binding domain"/>
    <property type="match status" value="1"/>
</dbReference>
<dbReference type="GO" id="GO:0006352">
    <property type="term" value="P:DNA-templated transcription initiation"/>
    <property type="evidence" value="ECO:0007669"/>
    <property type="project" value="InterPro"/>
</dbReference>
<evidence type="ECO:0000259" key="7">
    <source>
        <dbReference type="Pfam" id="PF04545"/>
    </source>
</evidence>
<reference evidence="8 9" key="1">
    <citation type="submission" date="2019-05" db="EMBL/GenBank/DDBJ databases">
        <title>We sequenced the genome of Paenibacillus hemerocallicola KCTC 33185 for further insight into its adaptation and study the phylogeny of Paenibacillus.</title>
        <authorList>
            <person name="Narsing Rao M.P."/>
        </authorList>
    </citation>
    <scope>NUCLEOTIDE SEQUENCE [LARGE SCALE GENOMIC DNA]</scope>
    <source>
        <strain evidence="8 9">KCTC 33185</strain>
    </source>
</reference>
<organism evidence="8 9">
    <name type="scientific">Paenibacillus hemerocallicola</name>
    <dbReference type="NCBI Taxonomy" id="1172614"/>
    <lineage>
        <taxon>Bacteria</taxon>
        <taxon>Bacillati</taxon>
        <taxon>Bacillota</taxon>
        <taxon>Bacilli</taxon>
        <taxon>Bacillales</taxon>
        <taxon>Paenibacillaceae</taxon>
        <taxon>Paenibacillus</taxon>
    </lineage>
</organism>
<keyword evidence="9" id="KW-1185">Reference proteome</keyword>
<dbReference type="InterPro" id="IPR013324">
    <property type="entry name" value="RNA_pol_sigma_r3/r4-like"/>
</dbReference>
<evidence type="ECO:0000256" key="1">
    <source>
        <dbReference type="ARBA" id="ARBA00010641"/>
    </source>
</evidence>
<evidence type="ECO:0000256" key="5">
    <source>
        <dbReference type="ARBA" id="ARBA00023163"/>
    </source>
</evidence>
<dbReference type="SUPFAM" id="SSF88659">
    <property type="entry name" value="Sigma3 and sigma4 domains of RNA polymerase sigma factors"/>
    <property type="match status" value="1"/>
</dbReference>
<evidence type="ECO:0000313" key="8">
    <source>
        <dbReference type="EMBL" id="TNJ64208.1"/>
    </source>
</evidence>
<evidence type="ECO:0000256" key="2">
    <source>
        <dbReference type="ARBA" id="ARBA00023015"/>
    </source>
</evidence>
<dbReference type="EMBL" id="VDCQ01000032">
    <property type="protein sequence ID" value="TNJ64208.1"/>
    <property type="molecule type" value="Genomic_DNA"/>
</dbReference>
<dbReference type="InterPro" id="IPR039425">
    <property type="entry name" value="RNA_pol_sigma-70-like"/>
</dbReference>
<dbReference type="Pfam" id="PF04542">
    <property type="entry name" value="Sigma70_r2"/>
    <property type="match status" value="1"/>
</dbReference>
<evidence type="ECO:0000259" key="6">
    <source>
        <dbReference type="Pfam" id="PF04542"/>
    </source>
</evidence>
<dbReference type="InterPro" id="IPR014284">
    <property type="entry name" value="RNA_pol_sigma-70_dom"/>
</dbReference>
<dbReference type="SUPFAM" id="SSF88946">
    <property type="entry name" value="Sigma2 domain of RNA polymerase sigma factors"/>
    <property type="match status" value="1"/>
</dbReference>
<dbReference type="PANTHER" id="PTHR43133:SF62">
    <property type="entry name" value="RNA POLYMERASE SIGMA FACTOR SIGZ"/>
    <property type="match status" value="1"/>
</dbReference>
<comment type="similarity">
    <text evidence="1">Belongs to the sigma-70 factor family. ECF subfamily.</text>
</comment>
<comment type="caution">
    <text evidence="8">The sequence shown here is derived from an EMBL/GenBank/DDBJ whole genome shotgun (WGS) entry which is preliminary data.</text>
</comment>
<dbReference type="InterPro" id="IPR007630">
    <property type="entry name" value="RNA_pol_sigma70_r4"/>
</dbReference>
<dbReference type="InterPro" id="IPR013325">
    <property type="entry name" value="RNA_pol_sigma_r2"/>
</dbReference>
<accession>A0A5C4T597</accession>
<dbReference type="PANTHER" id="PTHR43133">
    <property type="entry name" value="RNA POLYMERASE ECF-TYPE SIGMA FACTO"/>
    <property type="match status" value="1"/>
</dbReference>
<feature type="domain" description="RNA polymerase sigma-70 region 4" evidence="7">
    <location>
        <begin position="138"/>
        <end position="183"/>
    </location>
</feature>
<proteinExistence type="inferred from homology"/>
<keyword evidence="4" id="KW-0238">DNA-binding</keyword>
<dbReference type="OrthoDB" id="9784272at2"/>
<dbReference type="AlphaFoldDB" id="A0A5C4T597"/>
<dbReference type="InterPro" id="IPR036388">
    <property type="entry name" value="WH-like_DNA-bd_sf"/>
</dbReference>
<dbReference type="InterPro" id="IPR007627">
    <property type="entry name" value="RNA_pol_sigma70_r2"/>
</dbReference>
<dbReference type="Pfam" id="PF04545">
    <property type="entry name" value="Sigma70_r4"/>
    <property type="match status" value="1"/>
</dbReference>
<evidence type="ECO:0000256" key="3">
    <source>
        <dbReference type="ARBA" id="ARBA00023082"/>
    </source>
</evidence>
<dbReference type="Proteomes" id="UP000307943">
    <property type="component" value="Unassembled WGS sequence"/>
</dbReference>
<dbReference type="GO" id="GO:0016987">
    <property type="term" value="F:sigma factor activity"/>
    <property type="evidence" value="ECO:0007669"/>
    <property type="project" value="UniProtKB-KW"/>
</dbReference>
<evidence type="ECO:0000313" key="9">
    <source>
        <dbReference type="Proteomes" id="UP000307943"/>
    </source>
</evidence>
<protein>
    <submittedName>
        <fullName evidence="8">Sigma-70 family RNA polymerase sigma factor</fullName>
    </submittedName>
</protein>
<keyword evidence="2" id="KW-0805">Transcription regulation</keyword>